<dbReference type="EMBL" id="FNJU01000003">
    <property type="protein sequence ID" value="SDP52714.1"/>
    <property type="molecule type" value="Genomic_DNA"/>
</dbReference>
<proteinExistence type="inferred from homology"/>
<dbReference type="PANTHER" id="PTHR43025">
    <property type="entry name" value="MONOGALACTOSYLDIACYLGLYCEROL SYNTHASE"/>
    <property type="match status" value="1"/>
</dbReference>
<comment type="subcellular location">
    <subcellularLocation>
        <location evidence="1">Membrane</location>
    </subcellularLocation>
</comment>
<dbReference type="RefSeq" id="WP_090852577.1">
    <property type="nucleotide sequence ID" value="NZ_FNJU01000003.1"/>
</dbReference>
<dbReference type="Pfam" id="PF04101">
    <property type="entry name" value="Glyco_tran_28_C"/>
    <property type="match status" value="1"/>
</dbReference>
<dbReference type="STRING" id="930152.SAMN05216565_103487"/>
<organism evidence="7 8">
    <name type="scientific">Litchfieldia salsa</name>
    <dbReference type="NCBI Taxonomy" id="930152"/>
    <lineage>
        <taxon>Bacteria</taxon>
        <taxon>Bacillati</taxon>
        <taxon>Bacillota</taxon>
        <taxon>Bacilli</taxon>
        <taxon>Bacillales</taxon>
        <taxon>Bacillaceae</taxon>
        <taxon>Litchfieldia</taxon>
    </lineage>
</organism>
<evidence type="ECO:0000259" key="5">
    <source>
        <dbReference type="Pfam" id="PF04101"/>
    </source>
</evidence>
<dbReference type="PANTHER" id="PTHR43025:SF3">
    <property type="entry name" value="MONOGALACTOSYLDIACYLGLYCEROL SYNTHASE 1, CHLOROPLASTIC"/>
    <property type="match status" value="1"/>
</dbReference>
<dbReference type="Gene3D" id="3.40.50.2000">
    <property type="entry name" value="Glycogen Phosphorylase B"/>
    <property type="match status" value="1"/>
</dbReference>
<dbReference type="GO" id="GO:0009247">
    <property type="term" value="P:glycolipid biosynthetic process"/>
    <property type="evidence" value="ECO:0007669"/>
    <property type="project" value="InterPro"/>
</dbReference>
<dbReference type="GO" id="GO:0016020">
    <property type="term" value="C:membrane"/>
    <property type="evidence" value="ECO:0007669"/>
    <property type="project" value="UniProtKB-SubCell"/>
</dbReference>
<reference evidence="8" key="1">
    <citation type="submission" date="2016-10" db="EMBL/GenBank/DDBJ databases">
        <authorList>
            <person name="Varghese N."/>
            <person name="Submissions S."/>
        </authorList>
    </citation>
    <scope>NUCLEOTIDE SEQUENCE [LARGE SCALE GENOMIC DNA]</scope>
    <source>
        <strain evidence="8">IBRC-M10078</strain>
    </source>
</reference>
<feature type="domain" description="Diacylglycerol glucosyltransferase N-terminal" evidence="6">
    <location>
        <begin position="16"/>
        <end position="181"/>
    </location>
</feature>
<dbReference type="SUPFAM" id="SSF53756">
    <property type="entry name" value="UDP-Glycosyltransferase/glycogen phosphorylase"/>
    <property type="match status" value="1"/>
</dbReference>
<keyword evidence="4 7" id="KW-0808">Transferase</keyword>
<comment type="similarity">
    <text evidence="2">Belongs to the glycosyltransferase 28 family.</text>
</comment>
<evidence type="ECO:0000313" key="8">
    <source>
        <dbReference type="Proteomes" id="UP000199159"/>
    </source>
</evidence>
<evidence type="ECO:0000259" key="6">
    <source>
        <dbReference type="Pfam" id="PF06925"/>
    </source>
</evidence>
<evidence type="ECO:0000256" key="1">
    <source>
        <dbReference type="ARBA" id="ARBA00004370"/>
    </source>
</evidence>
<feature type="domain" description="Glycosyl transferase family 28 C-terminal" evidence="5">
    <location>
        <begin position="199"/>
        <end position="291"/>
    </location>
</feature>
<dbReference type="Proteomes" id="UP000199159">
    <property type="component" value="Unassembled WGS sequence"/>
</dbReference>
<keyword evidence="8" id="KW-1185">Reference proteome</keyword>
<dbReference type="GO" id="GO:0016758">
    <property type="term" value="F:hexosyltransferase activity"/>
    <property type="evidence" value="ECO:0007669"/>
    <property type="project" value="InterPro"/>
</dbReference>
<accession>A0A1H0TFE5</accession>
<name>A0A1H0TFE5_9BACI</name>
<keyword evidence="3" id="KW-0328">Glycosyltransferase</keyword>
<protein>
    <submittedName>
        <fullName evidence="7">UDP-N-acetylglucosamine:LPS N-acetylglucosamine transferase</fullName>
    </submittedName>
</protein>
<evidence type="ECO:0000256" key="3">
    <source>
        <dbReference type="ARBA" id="ARBA00022676"/>
    </source>
</evidence>
<dbReference type="OrthoDB" id="9815663at2"/>
<dbReference type="InterPro" id="IPR009695">
    <property type="entry name" value="Diacylglyc_glucosyltr_N"/>
</dbReference>
<dbReference type="Pfam" id="PF06925">
    <property type="entry name" value="MGDG_synth"/>
    <property type="match status" value="1"/>
</dbReference>
<gene>
    <name evidence="7" type="ORF">SAMN05216565_103487</name>
</gene>
<sequence>MKKVLFMPFLQIPSGHHQVADALTEIISKMDQSIKCEKVDILNYSYGRVERMISKIYIKWIHSFPKTYHWIYHKLVCDNLEKDKHYHLYEFLFLPFVKRLIREIKPDLIVCSHALPSYMLNKLKHDKLIDTPVINVYTDYFIHSFWGTSHIDYHFVSHSSLRTHLLEKGIDKTRIFVTGIPTHPAFHKKIKEKRSLRNCTVMGGSLGVGVIDELLPKLVNSKNMTFTVLCGKNKKLFETIRKLGNKKIKAYGYITNRKEMNKIYENTDVVITKPGGITISECLTKGIPALIYHTLPGQEKINLNELSSYQLVFKFDHWKEMDSIEEGIYEFFREHQGLRTFSNNLKQFQDTLEKQSLESILKEILYS</sequence>
<dbReference type="InterPro" id="IPR050519">
    <property type="entry name" value="Glycosyltransf_28_UgtP"/>
</dbReference>
<dbReference type="InterPro" id="IPR007235">
    <property type="entry name" value="Glyco_trans_28_C"/>
</dbReference>
<evidence type="ECO:0000313" key="7">
    <source>
        <dbReference type="EMBL" id="SDP52714.1"/>
    </source>
</evidence>
<dbReference type="AlphaFoldDB" id="A0A1H0TFE5"/>
<evidence type="ECO:0000256" key="2">
    <source>
        <dbReference type="ARBA" id="ARBA00006962"/>
    </source>
</evidence>
<evidence type="ECO:0000256" key="4">
    <source>
        <dbReference type="ARBA" id="ARBA00022679"/>
    </source>
</evidence>